<dbReference type="EMBL" id="FOWW01000011">
    <property type="protein sequence ID" value="SFQ64646.1"/>
    <property type="molecule type" value="Genomic_DNA"/>
</dbReference>
<dbReference type="AlphaFoldDB" id="A0A1I6A7D3"/>
<evidence type="ECO:0000313" key="2">
    <source>
        <dbReference type="EMBL" id="SFQ64646.1"/>
    </source>
</evidence>
<protein>
    <recommendedName>
        <fullName evidence="4">DUF3592 domain-containing protein</fullName>
    </recommendedName>
</protein>
<evidence type="ECO:0008006" key="4">
    <source>
        <dbReference type="Google" id="ProtNLM"/>
    </source>
</evidence>
<gene>
    <name evidence="2" type="ORF">SAMN05421810_111147</name>
</gene>
<name>A0A1I6A7D3_9PSEU</name>
<keyword evidence="1" id="KW-0472">Membrane</keyword>
<sequence>MLGGVVVDRERAWRLAGRVVLGVAGALTLLCVALLFAAVRNDRAIAANLGTANARVEQVNFDRTIIRYETPDGVAHIPSNGVLYPEGLETGDLVWIEYDTTNPELARVAGRTAVLTLLPLGTTILFTWLVAGPALWWIRHRRLSGPLLPVGALRPKRAGENVRETPPAKTPADA</sequence>
<keyword evidence="1" id="KW-1133">Transmembrane helix</keyword>
<organism evidence="2 3">
    <name type="scientific">Amycolatopsis arida</name>
    <dbReference type="NCBI Taxonomy" id="587909"/>
    <lineage>
        <taxon>Bacteria</taxon>
        <taxon>Bacillati</taxon>
        <taxon>Actinomycetota</taxon>
        <taxon>Actinomycetes</taxon>
        <taxon>Pseudonocardiales</taxon>
        <taxon>Pseudonocardiaceae</taxon>
        <taxon>Amycolatopsis</taxon>
    </lineage>
</organism>
<evidence type="ECO:0000313" key="3">
    <source>
        <dbReference type="Proteomes" id="UP000198727"/>
    </source>
</evidence>
<proteinExistence type="predicted"/>
<evidence type="ECO:0000256" key="1">
    <source>
        <dbReference type="SAM" id="Phobius"/>
    </source>
</evidence>
<dbReference type="RefSeq" id="WP_243859824.1">
    <property type="nucleotide sequence ID" value="NZ_FOWW01000011.1"/>
</dbReference>
<dbReference type="Proteomes" id="UP000198727">
    <property type="component" value="Unassembled WGS sequence"/>
</dbReference>
<feature type="transmembrane region" description="Helical" evidence="1">
    <location>
        <begin position="19"/>
        <end position="39"/>
    </location>
</feature>
<dbReference type="STRING" id="587909.SAMN05421810_111147"/>
<reference evidence="3" key="1">
    <citation type="submission" date="2016-10" db="EMBL/GenBank/DDBJ databases">
        <authorList>
            <person name="Varghese N."/>
            <person name="Submissions S."/>
        </authorList>
    </citation>
    <scope>NUCLEOTIDE SEQUENCE [LARGE SCALE GENOMIC DNA]</scope>
    <source>
        <strain evidence="3">CGMCC 4.5579</strain>
    </source>
</reference>
<accession>A0A1I6A7D3</accession>
<keyword evidence="3" id="KW-1185">Reference proteome</keyword>
<feature type="transmembrane region" description="Helical" evidence="1">
    <location>
        <begin position="113"/>
        <end position="138"/>
    </location>
</feature>
<keyword evidence="1" id="KW-0812">Transmembrane</keyword>